<comment type="caution">
    <text evidence="2">The sequence shown here is derived from an EMBL/GenBank/DDBJ whole genome shotgun (WGS) entry which is preliminary data.</text>
</comment>
<name>A0A1B7LXE2_9MICC</name>
<dbReference type="Proteomes" id="UP000078292">
    <property type="component" value="Unassembled WGS sequence"/>
</dbReference>
<accession>A0A1B7LXE2</accession>
<keyword evidence="1" id="KW-1133">Transmembrane helix</keyword>
<organism evidence="2 3">
    <name type="scientific">Enteractinococcus helveticum</name>
    <dbReference type="NCBI Taxonomy" id="1837282"/>
    <lineage>
        <taxon>Bacteria</taxon>
        <taxon>Bacillati</taxon>
        <taxon>Actinomycetota</taxon>
        <taxon>Actinomycetes</taxon>
        <taxon>Micrococcales</taxon>
        <taxon>Micrococcaceae</taxon>
    </lineage>
</organism>
<feature type="transmembrane region" description="Helical" evidence="1">
    <location>
        <begin position="48"/>
        <end position="69"/>
    </location>
</feature>
<dbReference type="STRING" id="1837282.A6F49_13950"/>
<evidence type="ECO:0000256" key="1">
    <source>
        <dbReference type="SAM" id="Phobius"/>
    </source>
</evidence>
<evidence type="ECO:0000313" key="2">
    <source>
        <dbReference type="EMBL" id="OAV59858.1"/>
    </source>
</evidence>
<evidence type="ECO:0000313" key="3">
    <source>
        <dbReference type="Proteomes" id="UP000078292"/>
    </source>
</evidence>
<reference evidence="2 3" key="1">
    <citation type="submission" date="2016-04" db="EMBL/GenBank/DDBJ databases">
        <title>First whole genome shotgun sequence of the bacterium Enteractinococcus sp. strain UASWS1574.</title>
        <authorList>
            <person name="Crovadore J."/>
            <person name="Chablais R."/>
            <person name="Lefort F."/>
        </authorList>
    </citation>
    <scope>NUCLEOTIDE SEQUENCE [LARGE SCALE GENOMIC DNA]</scope>
    <source>
        <strain evidence="2 3">UASWS1574</strain>
    </source>
</reference>
<gene>
    <name evidence="2" type="ORF">A6F49_13950</name>
</gene>
<sequence length="124" mass="13982">MAELDTLLDLRERCDDESLAGQRLDRAIESVAKKLSETMRQRLDSSSLVAMVIVAVIVFCAMYPAWLWVFQNGEWYTWLVALPLTIVSVVFLAAGATTIFKSEEEIEEAARKRVEKKRATKTAA</sequence>
<dbReference type="AlphaFoldDB" id="A0A1B7LXE2"/>
<protein>
    <submittedName>
        <fullName evidence="2">Uncharacterized protein</fullName>
    </submittedName>
</protein>
<dbReference type="EMBL" id="LXEY01000021">
    <property type="protein sequence ID" value="OAV59858.1"/>
    <property type="molecule type" value="Genomic_DNA"/>
</dbReference>
<feature type="transmembrane region" description="Helical" evidence="1">
    <location>
        <begin position="75"/>
        <end position="94"/>
    </location>
</feature>
<keyword evidence="1" id="KW-0472">Membrane</keyword>
<proteinExistence type="predicted"/>
<keyword evidence="3" id="KW-1185">Reference proteome</keyword>
<keyword evidence="1" id="KW-0812">Transmembrane</keyword>